<dbReference type="Proteomes" id="UP000198636">
    <property type="component" value="Unassembled WGS sequence"/>
</dbReference>
<evidence type="ECO:0000313" key="2">
    <source>
        <dbReference type="Proteomes" id="UP000198636"/>
    </source>
</evidence>
<dbReference type="OrthoDB" id="9862975at2"/>
<dbReference type="RefSeq" id="WP_091547729.1">
    <property type="nucleotide sequence ID" value="NZ_FMUS01000059.1"/>
</dbReference>
<reference evidence="1 2" key="1">
    <citation type="submission" date="2016-10" db="EMBL/GenBank/DDBJ databases">
        <authorList>
            <person name="de Groot N.N."/>
        </authorList>
    </citation>
    <scope>NUCLEOTIDE SEQUENCE [LARGE SCALE GENOMIC DNA]</scope>
    <source>
        <strain evidence="1 2">DSM 18978</strain>
    </source>
</reference>
<evidence type="ECO:0000313" key="1">
    <source>
        <dbReference type="EMBL" id="SCZ11444.1"/>
    </source>
</evidence>
<sequence>MESYGYEDIFKKYEWKPWCVTNISVLDAVYIDNLVRNSKHEIIKEIESGIPVGLKPKYIFVYSSNYETSKSPAGLSIVYANEYILKKSEDSAQSQITAICERVLKRNDRENKYLPSLVQIEFFDANKCNLYGMARED</sequence>
<accession>A0A1G5LFN5</accession>
<keyword evidence="2" id="KW-1185">Reference proteome</keyword>
<protein>
    <submittedName>
        <fullName evidence="1">Uncharacterized protein</fullName>
    </submittedName>
</protein>
<dbReference type="EMBL" id="FMUS01000059">
    <property type="protein sequence ID" value="SCZ11444.1"/>
    <property type="molecule type" value="Genomic_DNA"/>
</dbReference>
<organism evidence="1 2">
    <name type="scientific">Alkaliphilus peptidifermentans DSM 18978</name>
    <dbReference type="NCBI Taxonomy" id="1120976"/>
    <lineage>
        <taxon>Bacteria</taxon>
        <taxon>Bacillati</taxon>
        <taxon>Bacillota</taxon>
        <taxon>Clostridia</taxon>
        <taxon>Peptostreptococcales</taxon>
        <taxon>Natronincolaceae</taxon>
        <taxon>Alkaliphilus</taxon>
    </lineage>
</organism>
<name>A0A1G5LFN5_9FIRM</name>
<gene>
    <name evidence="1" type="ORF">SAMN03080606_04365</name>
</gene>
<proteinExistence type="predicted"/>
<dbReference type="AlphaFoldDB" id="A0A1G5LFN5"/>